<dbReference type="EMBL" id="FMYM01000003">
    <property type="protein sequence ID" value="SDB89942.1"/>
    <property type="molecule type" value="Genomic_DNA"/>
</dbReference>
<feature type="active site" description="Charge relay system" evidence="9">
    <location>
        <position position="125"/>
    </location>
</feature>
<dbReference type="EC" id="4.-.-.-" evidence="8"/>
<comment type="similarity">
    <text evidence="2 8">Belongs to the PTPS family. QueD subfamily.</text>
</comment>
<dbReference type="GO" id="GO:0008616">
    <property type="term" value="P:tRNA queuosine(34) biosynthetic process"/>
    <property type="evidence" value="ECO:0007669"/>
    <property type="project" value="UniProtKB-KW"/>
</dbReference>
<dbReference type="RefSeq" id="WP_090774882.1">
    <property type="nucleotide sequence ID" value="NZ_FMYM01000003.1"/>
</dbReference>
<evidence type="ECO:0000256" key="1">
    <source>
        <dbReference type="ARBA" id="ARBA00005061"/>
    </source>
</evidence>
<feature type="binding site" evidence="10">
    <location>
        <position position="43"/>
    </location>
    <ligand>
        <name>Zn(2+)</name>
        <dbReference type="ChEBI" id="CHEBI:29105"/>
    </ligand>
</feature>
<dbReference type="InterPro" id="IPR007115">
    <property type="entry name" value="6-PTP_synth/QueD"/>
</dbReference>
<comment type="pathway">
    <text evidence="1 8">Purine metabolism; 7-cyano-7-deazaguanine biosynthesis.</text>
</comment>
<organism evidence="11 12">
    <name type="scientific">Shouchella lonarensis</name>
    <dbReference type="NCBI Taxonomy" id="1464122"/>
    <lineage>
        <taxon>Bacteria</taxon>
        <taxon>Bacillati</taxon>
        <taxon>Bacillota</taxon>
        <taxon>Bacilli</taxon>
        <taxon>Bacillales</taxon>
        <taxon>Bacillaceae</taxon>
        <taxon>Shouchella</taxon>
    </lineage>
</organism>
<dbReference type="PANTHER" id="PTHR12589:SF7">
    <property type="entry name" value="6-PYRUVOYL TETRAHYDROBIOPTERIN SYNTHASE"/>
    <property type="match status" value="1"/>
</dbReference>
<dbReference type="Pfam" id="PF01242">
    <property type="entry name" value="PTPS"/>
    <property type="match status" value="1"/>
</dbReference>
<comment type="catalytic activity">
    <reaction evidence="7 8">
        <text>7,8-dihydroneopterin 3'-triphosphate + H2O = 6-carboxy-5,6,7,8-tetrahydropterin + triphosphate + acetaldehyde + 2 H(+)</text>
        <dbReference type="Rhea" id="RHEA:27966"/>
        <dbReference type="ChEBI" id="CHEBI:15343"/>
        <dbReference type="ChEBI" id="CHEBI:15377"/>
        <dbReference type="ChEBI" id="CHEBI:15378"/>
        <dbReference type="ChEBI" id="CHEBI:18036"/>
        <dbReference type="ChEBI" id="CHEBI:58462"/>
        <dbReference type="ChEBI" id="CHEBI:61032"/>
        <dbReference type="EC" id="4.1.2.50"/>
    </reaction>
</comment>
<feature type="active site" description="Proton acceptor" evidence="9">
    <location>
        <position position="37"/>
    </location>
</feature>
<evidence type="ECO:0000256" key="8">
    <source>
        <dbReference type="PIRNR" id="PIRNR006113"/>
    </source>
</evidence>
<keyword evidence="4 8" id="KW-0479">Metal-binding</keyword>
<dbReference type="SUPFAM" id="SSF55620">
    <property type="entry name" value="Tetrahydrobiopterin biosynthesis enzymes-like"/>
    <property type="match status" value="1"/>
</dbReference>
<evidence type="ECO:0000256" key="4">
    <source>
        <dbReference type="ARBA" id="ARBA00022723"/>
    </source>
</evidence>
<evidence type="ECO:0000313" key="11">
    <source>
        <dbReference type="EMBL" id="SDB89942.1"/>
    </source>
</evidence>
<feature type="binding site" evidence="10">
    <location>
        <position position="41"/>
    </location>
    <ligand>
        <name>Zn(2+)</name>
        <dbReference type="ChEBI" id="CHEBI:29105"/>
    </ligand>
</feature>
<dbReference type="GO" id="GO:0046872">
    <property type="term" value="F:metal ion binding"/>
    <property type="evidence" value="ECO:0007669"/>
    <property type="project" value="UniProtKB-KW"/>
</dbReference>
<dbReference type="AlphaFoldDB" id="A0A1G6H6S0"/>
<feature type="active site" description="Charge relay system" evidence="9">
    <location>
        <position position="78"/>
    </location>
</feature>
<protein>
    <recommendedName>
        <fullName evidence="3 8">6-carboxy-5,6,7,8-tetrahydropterin synthase</fullName>
        <ecNumber evidence="8">4.-.-.-</ecNumber>
    </recommendedName>
</protein>
<keyword evidence="5 8" id="KW-0862">Zinc</keyword>
<reference evidence="12" key="1">
    <citation type="submission" date="2016-09" db="EMBL/GenBank/DDBJ databases">
        <authorList>
            <person name="Varghese N."/>
            <person name="Submissions S."/>
        </authorList>
    </citation>
    <scope>NUCLEOTIDE SEQUENCE [LARGE SCALE GENOMIC DNA]</scope>
    <source>
        <strain evidence="12">25nlg</strain>
    </source>
</reference>
<evidence type="ECO:0000256" key="10">
    <source>
        <dbReference type="PIRSR" id="PIRSR006113-2"/>
    </source>
</evidence>
<sequence>MMQQFYPTVTHPYQFELHKDMHLATAHYIDNERAGNCARVHGHTYVINITIAGNELDETGFLINFKHLKEAVHGRFDHTLLNDDPLFAQTPPSTEKVAETIYTIVNDLLTPLAHKPVCIQVIVRETPTSYVVYQPKQVQS</sequence>
<proteinExistence type="inferred from homology"/>
<accession>A0A1G6H6S0</accession>
<name>A0A1G6H6S0_9BACI</name>
<evidence type="ECO:0000256" key="6">
    <source>
        <dbReference type="ARBA" id="ARBA00023239"/>
    </source>
</evidence>
<evidence type="ECO:0000256" key="2">
    <source>
        <dbReference type="ARBA" id="ARBA00008900"/>
    </source>
</evidence>
<keyword evidence="12" id="KW-1185">Reference proteome</keyword>
<keyword evidence="8" id="KW-0671">Queuosine biosynthesis</keyword>
<dbReference type="PIRSF" id="PIRSF006113">
    <property type="entry name" value="PTP_synth"/>
    <property type="match status" value="1"/>
</dbReference>
<dbReference type="Proteomes" id="UP000242662">
    <property type="component" value="Unassembled WGS sequence"/>
</dbReference>
<gene>
    <name evidence="11" type="ORF">SAMN05421737_1038</name>
</gene>
<dbReference type="PANTHER" id="PTHR12589">
    <property type="entry name" value="PYRUVOYL TETRAHYDROBIOPTERIN SYNTHASE"/>
    <property type="match status" value="1"/>
</dbReference>
<evidence type="ECO:0000313" key="12">
    <source>
        <dbReference type="Proteomes" id="UP000242662"/>
    </source>
</evidence>
<dbReference type="InterPro" id="IPR038418">
    <property type="entry name" value="6-PTP_synth/QueD_sf"/>
</dbReference>
<evidence type="ECO:0000256" key="5">
    <source>
        <dbReference type="ARBA" id="ARBA00022833"/>
    </source>
</evidence>
<dbReference type="STRING" id="1464122.SAMN05421737_1038"/>
<keyword evidence="6 8" id="KW-0456">Lyase</keyword>
<evidence type="ECO:0000256" key="3">
    <source>
        <dbReference type="ARBA" id="ARBA00018141"/>
    </source>
</evidence>
<dbReference type="GO" id="GO:0070497">
    <property type="term" value="F:6-carboxytetrahydropterin synthase activity"/>
    <property type="evidence" value="ECO:0007669"/>
    <property type="project" value="UniProtKB-EC"/>
</dbReference>
<feature type="binding site" evidence="10">
    <location>
        <position position="27"/>
    </location>
    <ligand>
        <name>Zn(2+)</name>
        <dbReference type="ChEBI" id="CHEBI:29105"/>
    </ligand>
</feature>
<dbReference type="UniPathway" id="UPA00391"/>
<dbReference type="Gene3D" id="3.30.479.10">
    <property type="entry name" value="6-pyruvoyl tetrahydropterin synthase/QueD"/>
    <property type="match status" value="1"/>
</dbReference>
<dbReference type="OrthoDB" id="9804698at2"/>
<comment type="cofactor">
    <cofactor evidence="8 10">
        <name>Zn(2+)</name>
        <dbReference type="ChEBI" id="CHEBI:29105"/>
    </cofactor>
    <text evidence="8 10">Binds 1 zinc ion per subunit.</text>
</comment>
<evidence type="ECO:0000256" key="9">
    <source>
        <dbReference type="PIRSR" id="PIRSR006113-1"/>
    </source>
</evidence>
<evidence type="ECO:0000256" key="7">
    <source>
        <dbReference type="ARBA" id="ARBA00048807"/>
    </source>
</evidence>